<dbReference type="EMBL" id="ASGY01000133">
    <property type="protein sequence ID" value="KGE66483.1"/>
    <property type="molecule type" value="Genomic_DNA"/>
</dbReference>
<organism evidence="1 2">
    <name type="scientific">Pseudomonas fluorescens LMG 5329</name>
    <dbReference type="NCBI Taxonomy" id="1324332"/>
    <lineage>
        <taxon>Bacteria</taxon>
        <taxon>Pseudomonadati</taxon>
        <taxon>Pseudomonadota</taxon>
        <taxon>Gammaproteobacteria</taxon>
        <taxon>Pseudomonadales</taxon>
        <taxon>Pseudomonadaceae</taxon>
        <taxon>Pseudomonas</taxon>
    </lineage>
</organism>
<gene>
    <name evidence="1" type="ORF">K814_0118490</name>
</gene>
<proteinExistence type="predicted"/>
<evidence type="ECO:0000313" key="1">
    <source>
        <dbReference type="EMBL" id="KGE66483.1"/>
    </source>
</evidence>
<accession>A0A0A1YX25</accession>
<dbReference type="Proteomes" id="UP000030060">
    <property type="component" value="Unassembled WGS sequence"/>
</dbReference>
<dbReference type="OrthoDB" id="6996292at2"/>
<dbReference type="AlphaFoldDB" id="A0A0A1YX25"/>
<evidence type="ECO:0000313" key="2">
    <source>
        <dbReference type="Proteomes" id="UP000030060"/>
    </source>
</evidence>
<protein>
    <submittedName>
        <fullName evidence="1">Uncharacterized protein</fullName>
    </submittedName>
</protein>
<comment type="caution">
    <text evidence="1">The sequence shown here is derived from an EMBL/GenBank/DDBJ whole genome shotgun (WGS) entry which is preliminary data.</text>
</comment>
<sequence length="61" mass="6798">MAKSYGVAGVVASFLTRRVSLRGRRLSSDEAELLAQYRALTENDQVAMRYLIGAMKSVSRF</sequence>
<name>A0A0A1YX25_PSEFL</name>
<dbReference type="RefSeq" id="WP_038847769.1">
    <property type="nucleotide sequence ID" value="NZ_ASGY01000133.1"/>
</dbReference>
<reference evidence="1 2" key="1">
    <citation type="journal article" date="2013" name="Genome Announc.">
        <title>Draft Genome Sequence of Pseudomonas fluorescens LMG 5329, a White Line-Inducing Principle-Producing Bioindicator for the Mushroom Pathogen Pseudomonas tolaasii.</title>
        <authorList>
            <person name="Ghequire M.G."/>
            <person name="Rokni-Zadeh H."/>
            <person name="Zarrineh P."/>
            <person name="De Mot R."/>
        </authorList>
    </citation>
    <scope>NUCLEOTIDE SEQUENCE [LARGE SCALE GENOMIC DNA]</scope>
    <source>
        <strain evidence="1 2">LMG 5329</strain>
    </source>
</reference>